<proteinExistence type="predicted"/>
<name>A0A0D0D6V7_9AGAM</name>
<dbReference type="HOGENOM" id="CLU_145594_0_0_1"/>
<evidence type="ECO:0000256" key="1">
    <source>
        <dbReference type="SAM" id="MobiDB-lite"/>
    </source>
</evidence>
<reference evidence="3" key="2">
    <citation type="submission" date="2015-01" db="EMBL/GenBank/DDBJ databases">
        <title>Evolutionary Origins and Diversification of the Mycorrhizal Mutualists.</title>
        <authorList>
            <consortium name="DOE Joint Genome Institute"/>
            <consortium name="Mycorrhizal Genomics Consortium"/>
            <person name="Kohler A."/>
            <person name="Kuo A."/>
            <person name="Nagy L.G."/>
            <person name="Floudas D."/>
            <person name="Copeland A."/>
            <person name="Barry K.W."/>
            <person name="Cichocki N."/>
            <person name="Veneault-Fourrey C."/>
            <person name="LaButti K."/>
            <person name="Lindquist E.A."/>
            <person name="Lipzen A."/>
            <person name="Lundell T."/>
            <person name="Morin E."/>
            <person name="Murat C."/>
            <person name="Riley R."/>
            <person name="Ohm R."/>
            <person name="Sun H."/>
            <person name="Tunlid A."/>
            <person name="Henrissat B."/>
            <person name="Grigoriev I.V."/>
            <person name="Hibbett D.S."/>
            <person name="Martin F."/>
        </authorList>
    </citation>
    <scope>NUCLEOTIDE SEQUENCE [LARGE SCALE GENOMIC DNA]</scope>
    <source>
        <strain evidence="3">Ve08.2h10</strain>
    </source>
</reference>
<reference evidence="2 3" key="1">
    <citation type="submission" date="2014-04" db="EMBL/GenBank/DDBJ databases">
        <authorList>
            <consortium name="DOE Joint Genome Institute"/>
            <person name="Kuo A."/>
            <person name="Kohler A."/>
            <person name="Jargeat P."/>
            <person name="Nagy L.G."/>
            <person name="Floudas D."/>
            <person name="Copeland A."/>
            <person name="Barry K.W."/>
            <person name="Cichocki N."/>
            <person name="Veneault-Fourrey C."/>
            <person name="LaButti K."/>
            <person name="Lindquist E.A."/>
            <person name="Lipzen A."/>
            <person name="Lundell T."/>
            <person name="Morin E."/>
            <person name="Murat C."/>
            <person name="Sun H."/>
            <person name="Tunlid A."/>
            <person name="Henrissat B."/>
            <person name="Grigoriev I.V."/>
            <person name="Hibbett D.S."/>
            <person name="Martin F."/>
            <person name="Nordberg H.P."/>
            <person name="Cantor M.N."/>
            <person name="Hua S.X."/>
        </authorList>
    </citation>
    <scope>NUCLEOTIDE SEQUENCE [LARGE SCALE GENOMIC DNA]</scope>
    <source>
        <strain evidence="2 3">Ve08.2h10</strain>
    </source>
</reference>
<dbReference type="InParanoid" id="A0A0D0D6V7"/>
<dbReference type="STRING" id="930991.A0A0D0D6V7"/>
<feature type="compositionally biased region" description="Polar residues" evidence="1">
    <location>
        <begin position="64"/>
        <end position="80"/>
    </location>
</feature>
<organism evidence="2 3">
    <name type="scientific">Paxillus rubicundulus Ve08.2h10</name>
    <dbReference type="NCBI Taxonomy" id="930991"/>
    <lineage>
        <taxon>Eukaryota</taxon>
        <taxon>Fungi</taxon>
        <taxon>Dikarya</taxon>
        <taxon>Basidiomycota</taxon>
        <taxon>Agaricomycotina</taxon>
        <taxon>Agaricomycetes</taxon>
        <taxon>Agaricomycetidae</taxon>
        <taxon>Boletales</taxon>
        <taxon>Paxilineae</taxon>
        <taxon>Paxillaceae</taxon>
        <taxon>Paxillus</taxon>
    </lineage>
</organism>
<accession>A0A0D0D6V7</accession>
<evidence type="ECO:0000313" key="2">
    <source>
        <dbReference type="EMBL" id="KIK92597.1"/>
    </source>
</evidence>
<feature type="region of interest" description="Disordered" evidence="1">
    <location>
        <begin position="1"/>
        <end position="109"/>
    </location>
</feature>
<protein>
    <submittedName>
        <fullName evidence="2">Uncharacterized protein</fullName>
    </submittedName>
</protein>
<dbReference type="OrthoDB" id="3362851at2759"/>
<sequence length="123" mass="13477">MMSSSAPESQARPTPQSATQYQQLSLPPIRQLHPYLPPSGAPQPHLSVQESYSYPPPVAYAGPSGSTDSHPSQTIPSQSGMYPRSDPIDSDMEGDVEQQGPAKKKRRRQALSCNGTSFYYMYC</sequence>
<evidence type="ECO:0000313" key="3">
    <source>
        <dbReference type="Proteomes" id="UP000054538"/>
    </source>
</evidence>
<dbReference type="AlphaFoldDB" id="A0A0D0D6V7"/>
<gene>
    <name evidence="2" type="ORF">PAXRUDRAFT_565984</name>
</gene>
<dbReference type="Proteomes" id="UP000054538">
    <property type="component" value="Unassembled WGS sequence"/>
</dbReference>
<feature type="compositionally biased region" description="Polar residues" evidence="1">
    <location>
        <begin position="1"/>
        <end position="25"/>
    </location>
</feature>
<keyword evidence="3" id="KW-1185">Reference proteome</keyword>
<dbReference type="EMBL" id="KN825263">
    <property type="protein sequence ID" value="KIK92597.1"/>
    <property type="molecule type" value="Genomic_DNA"/>
</dbReference>